<dbReference type="AlphaFoldDB" id="A0A9P0L029"/>
<dbReference type="SUPFAM" id="SSF52075">
    <property type="entry name" value="Outer arm dynein light chain 1"/>
    <property type="match status" value="1"/>
</dbReference>
<evidence type="ECO:0000256" key="5">
    <source>
        <dbReference type="SAM" id="Coils"/>
    </source>
</evidence>
<evidence type="ECO:0000256" key="3">
    <source>
        <dbReference type="ARBA" id="ARBA00022737"/>
    </source>
</evidence>
<dbReference type="OrthoDB" id="1939344at2759"/>
<evidence type="ECO:0000256" key="4">
    <source>
        <dbReference type="ARBA" id="ARBA00024433"/>
    </source>
</evidence>
<comment type="caution">
    <text evidence="7">The sequence shown here is derived from an EMBL/GenBank/DDBJ whole genome shotgun (WGS) entry which is preliminary data.</text>
</comment>
<gene>
    <name evidence="7" type="ORF">ACAOBT_LOCUS14437</name>
</gene>
<evidence type="ECO:0000313" key="8">
    <source>
        <dbReference type="Proteomes" id="UP001152888"/>
    </source>
</evidence>
<keyword evidence="2" id="KW-0433">Leucine-rich repeat</keyword>
<dbReference type="InterPro" id="IPR032675">
    <property type="entry name" value="LRR_dom_sf"/>
</dbReference>
<feature type="region of interest" description="Disordered" evidence="6">
    <location>
        <begin position="563"/>
        <end position="584"/>
    </location>
</feature>
<dbReference type="InterPro" id="IPR050576">
    <property type="entry name" value="Cilia_flagella_integrity"/>
</dbReference>
<comment type="function">
    <text evidence="1">Cilium-specific protein required for cilia structures.</text>
</comment>
<dbReference type="EMBL" id="CAKOFQ010006907">
    <property type="protein sequence ID" value="CAH1981364.1"/>
    <property type="molecule type" value="Genomic_DNA"/>
</dbReference>
<protein>
    <recommendedName>
        <fullName evidence="4">Dynein axonemal assembly factor 1 homolog</fullName>
    </recommendedName>
</protein>
<reference evidence="7" key="1">
    <citation type="submission" date="2022-03" db="EMBL/GenBank/DDBJ databases">
        <authorList>
            <person name="Sayadi A."/>
        </authorList>
    </citation>
    <scope>NUCLEOTIDE SEQUENCE</scope>
</reference>
<keyword evidence="8" id="KW-1185">Reference proteome</keyword>
<evidence type="ECO:0000256" key="2">
    <source>
        <dbReference type="ARBA" id="ARBA00022614"/>
    </source>
</evidence>
<dbReference type="Proteomes" id="UP001152888">
    <property type="component" value="Unassembled WGS sequence"/>
</dbReference>
<keyword evidence="5" id="KW-0175">Coiled coil</keyword>
<organism evidence="7 8">
    <name type="scientific">Acanthoscelides obtectus</name>
    <name type="common">Bean weevil</name>
    <name type="synonym">Bruchus obtectus</name>
    <dbReference type="NCBI Taxonomy" id="200917"/>
    <lineage>
        <taxon>Eukaryota</taxon>
        <taxon>Metazoa</taxon>
        <taxon>Ecdysozoa</taxon>
        <taxon>Arthropoda</taxon>
        <taxon>Hexapoda</taxon>
        <taxon>Insecta</taxon>
        <taxon>Pterygota</taxon>
        <taxon>Neoptera</taxon>
        <taxon>Endopterygota</taxon>
        <taxon>Coleoptera</taxon>
        <taxon>Polyphaga</taxon>
        <taxon>Cucujiformia</taxon>
        <taxon>Chrysomeloidea</taxon>
        <taxon>Chrysomelidae</taxon>
        <taxon>Bruchinae</taxon>
        <taxon>Bruchini</taxon>
        <taxon>Acanthoscelides</taxon>
    </lineage>
</organism>
<evidence type="ECO:0000313" key="7">
    <source>
        <dbReference type="EMBL" id="CAH1981364.1"/>
    </source>
</evidence>
<name>A0A9P0L029_ACAOB</name>
<dbReference type="SMART" id="SM00365">
    <property type="entry name" value="LRR_SD22"/>
    <property type="match status" value="7"/>
</dbReference>
<dbReference type="Gene3D" id="3.80.10.10">
    <property type="entry name" value="Ribonuclease Inhibitor"/>
    <property type="match status" value="3"/>
</dbReference>
<feature type="coiled-coil region" evidence="5">
    <location>
        <begin position="834"/>
        <end position="861"/>
    </location>
</feature>
<feature type="compositionally biased region" description="Low complexity" evidence="6">
    <location>
        <begin position="490"/>
        <end position="500"/>
    </location>
</feature>
<evidence type="ECO:0000256" key="6">
    <source>
        <dbReference type="SAM" id="MobiDB-lite"/>
    </source>
</evidence>
<evidence type="ECO:0000256" key="1">
    <source>
        <dbReference type="ARBA" id="ARBA00003843"/>
    </source>
</evidence>
<sequence>MPISSCAATIERKKSSKPIIPPKNLEQNELQPVEKSLLKIAPALPVQDKRGLCVRSHSTLNASTLSKIQDGSLHCEPSVLRTHPDGSLHVSRLQEEKETHPDRMSLDRKGLTMVPIIDGEPRLRLLSLQHNLINSLEMLSKQSFPALVFLDIYDNQLEQMQSLDKLENLRVLLMGKNRIKKIEGLDHMKKIEVLDLHGNQISQVGGLSALMELKVLNLAGNQIRIISSRDLHGLHSLLELNLRRNRLRKLLGFDQVPNLSKLFLSNNDLQSLEDISSLARSPNIREISIDNNPVALGGDCVSFLVSYLSHLVKLNSMQITEQVRKAAMAWRRNKEATNAAFMDLTTDVSSTFRREEVISNARTNWELLRSQTKCLTSNPVEKSKNLKPDTDIVLTSLAKPAVKHSVKMTKSKSYINMKTKVPMLPDKKLHLVRTTSQETENSQNTSSSGSDLFKLPPILVPILNKMEQKIEDQSSVRMSGSLSSIGPNADSSVSSLASASGSGGEESDNSSSKESDNELEEEVDKEPSVVESNLQQETLTSLLSSEHSVKNKTDSSSVLSVATTTSSNLSGPSHSSNNSSISNRSLTRTVKSAVYGKSLSQKCHARAATAKVKKQTPLVAKDREQGGDYLIEICGRHLNIYGQGAVRFIDKPWDASRANDVIIAKFNYVNFNSITSTFCKLRHRFPNIDTLVFKETNIHCLGQFNALAEVQGFSSLSIEAEGNPICQKEWRMYAIYRLAHWGLKVINDKEITEEEIKTANEDYQSLSDLVLWSLPDVLLQPLLVRLRLDVNNGITEQNAKKWLLSADPELRSVVSKEALQWKKCSSVQEESLMKQKAKQHISTLLEEMVNAVNKLRLFEEEWPTILHNFVQNALLDYSQLDLYLKQKMQELNK</sequence>
<proteinExistence type="predicted"/>
<dbReference type="PANTHER" id="PTHR45973:SF8">
    <property type="entry name" value="LEUCINE-RICH REPEAT-CONTAINING PROTEIN 49"/>
    <property type="match status" value="1"/>
</dbReference>
<dbReference type="SMART" id="SM00369">
    <property type="entry name" value="LRR_TYP"/>
    <property type="match status" value="5"/>
</dbReference>
<dbReference type="InterPro" id="IPR001611">
    <property type="entry name" value="Leu-rich_rpt"/>
</dbReference>
<keyword evidence="3" id="KW-0677">Repeat</keyword>
<dbReference type="PROSITE" id="PS51450">
    <property type="entry name" value="LRR"/>
    <property type="match status" value="4"/>
</dbReference>
<dbReference type="PANTHER" id="PTHR45973">
    <property type="entry name" value="PROTEIN PHOSPHATASE 1 REGULATORY SUBUNIT SDS22-RELATED"/>
    <property type="match status" value="1"/>
</dbReference>
<dbReference type="Pfam" id="PF14580">
    <property type="entry name" value="LRR_9"/>
    <property type="match status" value="1"/>
</dbReference>
<dbReference type="InterPro" id="IPR003591">
    <property type="entry name" value="Leu-rich_rpt_typical-subtyp"/>
</dbReference>
<feature type="compositionally biased region" description="Polar residues" evidence="6">
    <location>
        <begin position="475"/>
        <end position="486"/>
    </location>
</feature>
<accession>A0A9P0L029</accession>
<feature type="region of interest" description="Disordered" evidence="6">
    <location>
        <begin position="471"/>
        <end position="535"/>
    </location>
</feature>